<name>A0A1B7TK29_9ASCO</name>
<dbReference type="Gene3D" id="1.10.510.10">
    <property type="entry name" value="Transferase(Phosphotransferase) domain 1"/>
    <property type="match status" value="1"/>
</dbReference>
<dbReference type="Pfam" id="PF03109">
    <property type="entry name" value="ABC1"/>
    <property type="match status" value="1"/>
</dbReference>
<dbReference type="Proteomes" id="UP000092321">
    <property type="component" value="Unassembled WGS sequence"/>
</dbReference>
<reference evidence="3" key="1">
    <citation type="journal article" date="2016" name="Proc. Natl. Acad. Sci. U.S.A.">
        <title>Comparative genomics of biotechnologically important yeasts.</title>
        <authorList>
            <person name="Riley R."/>
            <person name="Haridas S."/>
            <person name="Wolfe K.H."/>
            <person name="Lopes M.R."/>
            <person name="Hittinger C.T."/>
            <person name="Goeker M."/>
            <person name="Salamov A.A."/>
            <person name="Wisecaver J.H."/>
            <person name="Long T.M."/>
            <person name="Calvey C.H."/>
            <person name="Aerts A.L."/>
            <person name="Barry K.W."/>
            <person name="Choi C."/>
            <person name="Clum A."/>
            <person name="Coughlan A.Y."/>
            <person name="Deshpande S."/>
            <person name="Douglass A.P."/>
            <person name="Hanson S.J."/>
            <person name="Klenk H.-P."/>
            <person name="LaButti K.M."/>
            <person name="Lapidus A."/>
            <person name="Lindquist E.A."/>
            <person name="Lipzen A.M."/>
            <person name="Meier-Kolthoff J.P."/>
            <person name="Ohm R.A."/>
            <person name="Otillar R.P."/>
            <person name="Pangilinan J.L."/>
            <person name="Peng Y."/>
            <person name="Rokas A."/>
            <person name="Rosa C.A."/>
            <person name="Scheuner C."/>
            <person name="Sibirny A.A."/>
            <person name="Slot J.C."/>
            <person name="Stielow J.B."/>
            <person name="Sun H."/>
            <person name="Kurtzman C.P."/>
            <person name="Blackwell M."/>
            <person name="Grigoriev I.V."/>
            <person name="Jeffries T.W."/>
        </authorList>
    </citation>
    <scope>NUCLEOTIDE SEQUENCE [LARGE SCALE GENOMIC DNA]</scope>
    <source>
        <strain evidence="3">NRRL Y-1626</strain>
    </source>
</reference>
<organism evidence="2 3">
    <name type="scientific">Hanseniaspora valbyensis NRRL Y-1626</name>
    <dbReference type="NCBI Taxonomy" id="766949"/>
    <lineage>
        <taxon>Eukaryota</taxon>
        <taxon>Fungi</taxon>
        <taxon>Dikarya</taxon>
        <taxon>Ascomycota</taxon>
        <taxon>Saccharomycotina</taxon>
        <taxon>Saccharomycetes</taxon>
        <taxon>Saccharomycodales</taxon>
        <taxon>Saccharomycodaceae</taxon>
        <taxon>Hanseniaspora</taxon>
    </lineage>
</organism>
<dbReference type="OrthoDB" id="427480at2759"/>
<dbReference type="AlphaFoldDB" id="A0A1B7TK29"/>
<dbReference type="GO" id="GO:0007005">
    <property type="term" value="P:mitochondrion organization"/>
    <property type="evidence" value="ECO:0007669"/>
    <property type="project" value="TreeGrafter"/>
</dbReference>
<gene>
    <name evidence="2" type="ORF">HANVADRAFT_54530</name>
</gene>
<dbReference type="InterPro" id="IPR051130">
    <property type="entry name" value="Mito_struct-func_regulator"/>
</dbReference>
<proteinExistence type="predicted"/>
<keyword evidence="3" id="KW-1185">Reference proteome</keyword>
<evidence type="ECO:0000313" key="2">
    <source>
        <dbReference type="EMBL" id="OBA29073.1"/>
    </source>
</evidence>
<protein>
    <submittedName>
        <fullName evidence="2">ABC1-domain-containing protein</fullName>
    </submittedName>
</protein>
<sequence>MTYLLPPQWTDTMIPLQQECYKSSIQEINDMFVKDMGKNIDEIFVEFDPNPIGVASLAQVHRAKIVLPEDNSIREVAVKCQHPSLITLVPLDVMLTTYVFQVLDWWFPEYSLVWLGEELRESIFVELDFNNEKMNADKTGAFFKNKCDFLTVPKVFKAFKRIIIMEYLSGSRLDTFDYEGKGISRSKVSKSLDKMLNEMIFSNDVGIHTDIHGGNIAIRYNEAKKDKFEVILYDHGLYRYPDVSTRLTYSKFWISLLSRDIKGMQQNLEILGNVSESEFPLLAACLTGRSINTIMNENLLGNSNTLALRDNEREEMRERFLGDYDNGGDIFVQLMNILSKIPSIVLLLLKANDLNRHLQESLLSHDGNTSEDYLLDTLRSYLMIGKYASRNIYQNDRKNSHFWLYLKYSLWNIKLQFFDIYARYVAIKNYLTNWL</sequence>
<evidence type="ECO:0000313" key="3">
    <source>
        <dbReference type="Proteomes" id="UP000092321"/>
    </source>
</evidence>
<dbReference type="EMBL" id="LXPE01000001">
    <property type="protein sequence ID" value="OBA29073.1"/>
    <property type="molecule type" value="Genomic_DNA"/>
</dbReference>
<dbReference type="InterPro" id="IPR004147">
    <property type="entry name" value="ABC1_dom"/>
</dbReference>
<evidence type="ECO:0000259" key="1">
    <source>
        <dbReference type="Pfam" id="PF03109"/>
    </source>
</evidence>
<dbReference type="SUPFAM" id="SSF56112">
    <property type="entry name" value="Protein kinase-like (PK-like)"/>
    <property type="match status" value="1"/>
</dbReference>
<dbReference type="PANTHER" id="PTHR43173">
    <property type="entry name" value="ABC1 FAMILY PROTEIN"/>
    <property type="match status" value="1"/>
</dbReference>
<dbReference type="GO" id="GO:0055088">
    <property type="term" value="P:lipid homeostasis"/>
    <property type="evidence" value="ECO:0007669"/>
    <property type="project" value="TreeGrafter"/>
</dbReference>
<dbReference type="GO" id="GO:0005743">
    <property type="term" value="C:mitochondrial inner membrane"/>
    <property type="evidence" value="ECO:0007669"/>
    <property type="project" value="TreeGrafter"/>
</dbReference>
<comment type="caution">
    <text evidence="2">The sequence shown here is derived from an EMBL/GenBank/DDBJ whole genome shotgun (WGS) entry which is preliminary data.</text>
</comment>
<dbReference type="PANTHER" id="PTHR43173:SF19">
    <property type="entry name" value="AARF DOMAIN-CONTAINING PROTEIN KINASE 1"/>
    <property type="match status" value="1"/>
</dbReference>
<accession>A0A1B7TK29</accession>
<feature type="domain" description="ABC1 atypical kinase-like" evidence="1">
    <location>
        <begin position="16"/>
        <end position="267"/>
    </location>
</feature>
<dbReference type="InterPro" id="IPR011009">
    <property type="entry name" value="Kinase-like_dom_sf"/>
</dbReference>